<dbReference type="Gene3D" id="3.40.630.30">
    <property type="match status" value="1"/>
</dbReference>
<gene>
    <name evidence="3" type="ORF">RM780_12530</name>
</gene>
<feature type="domain" description="N-acetyltransferase" evidence="2">
    <location>
        <begin position="3"/>
        <end position="167"/>
    </location>
</feature>
<dbReference type="EMBL" id="JAVREN010000015">
    <property type="protein sequence ID" value="MDT0307783.1"/>
    <property type="molecule type" value="Genomic_DNA"/>
</dbReference>
<sequence length="178" mass="19124">MDITVREARAGELAAVGELVAQAYLGDGLLTFGAADPYLAELRDTARRARHAEVLVATGPGAEGRDPLLGSVTFVGSGGEFADIAGPGEAEFRMLAVAARARGRGAGEALVRGCVRRARRLGHRRVVLSSQWRMHAAHRLYARLGFVRAPERDWEPVPGLPLRVFTRELEGSAVRTEG</sequence>
<evidence type="ECO:0000313" key="4">
    <source>
        <dbReference type="Proteomes" id="UP001183388"/>
    </source>
</evidence>
<accession>A0ABU2L921</accession>
<evidence type="ECO:0000256" key="1">
    <source>
        <dbReference type="ARBA" id="ARBA00022679"/>
    </source>
</evidence>
<dbReference type="Pfam" id="PF00583">
    <property type="entry name" value="Acetyltransf_1"/>
    <property type="match status" value="1"/>
</dbReference>
<organism evidence="3 4">
    <name type="scientific">Streptomyces boetiae</name>
    <dbReference type="NCBI Taxonomy" id="3075541"/>
    <lineage>
        <taxon>Bacteria</taxon>
        <taxon>Bacillati</taxon>
        <taxon>Actinomycetota</taxon>
        <taxon>Actinomycetes</taxon>
        <taxon>Kitasatosporales</taxon>
        <taxon>Streptomycetaceae</taxon>
        <taxon>Streptomyces</taxon>
    </lineage>
</organism>
<keyword evidence="3" id="KW-0012">Acyltransferase</keyword>
<dbReference type="Proteomes" id="UP001183388">
    <property type="component" value="Unassembled WGS sequence"/>
</dbReference>
<dbReference type="PANTHER" id="PTHR13947:SF37">
    <property type="entry name" value="LD18367P"/>
    <property type="match status" value="1"/>
</dbReference>
<name>A0ABU2L921_9ACTN</name>
<dbReference type="GO" id="GO:0016746">
    <property type="term" value="F:acyltransferase activity"/>
    <property type="evidence" value="ECO:0007669"/>
    <property type="project" value="UniProtKB-KW"/>
</dbReference>
<dbReference type="SUPFAM" id="SSF55729">
    <property type="entry name" value="Acyl-CoA N-acyltransferases (Nat)"/>
    <property type="match status" value="1"/>
</dbReference>
<dbReference type="RefSeq" id="WP_311630735.1">
    <property type="nucleotide sequence ID" value="NZ_JAVREN010000015.1"/>
</dbReference>
<proteinExistence type="predicted"/>
<evidence type="ECO:0000313" key="3">
    <source>
        <dbReference type="EMBL" id="MDT0307783.1"/>
    </source>
</evidence>
<dbReference type="PANTHER" id="PTHR13947">
    <property type="entry name" value="GNAT FAMILY N-ACETYLTRANSFERASE"/>
    <property type="match status" value="1"/>
</dbReference>
<dbReference type="InterPro" id="IPR016181">
    <property type="entry name" value="Acyl_CoA_acyltransferase"/>
</dbReference>
<protein>
    <submittedName>
        <fullName evidence="3">GNAT family N-acetyltransferase</fullName>
        <ecNumber evidence="3">2.3.1.-</ecNumber>
    </submittedName>
</protein>
<keyword evidence="1 3" id="KW-0808">Transferase</keyword>
<evidence type="ECO:0000259" key="2">
    <source>
        <dbReference type="PROSITE" id="PS51186"/>
    </source>
</evidence>
<dbReference type="InterPro" id="IPR000182">
    <property type="entry name" value="GNAT_dom"/>
</dbReference>
<dbReference type="InterPro" id="IPR050769">
    <property type="entry name" value="NAT_camello-type"/>
</dbReference>
<dbReference type="PROSITE" id="PS51186">
    <property type="entry name" value="GNAT"/>
    <property type="match status" value="1"/>
</dbReference>
<reference evidence="4" key="1">
    <citation type="submission" date="2023-07" db="EMBL/GenBank/DDBJ databases">
        <title>30 novel species of actinomycetes from the DSMZ collection.</title>
        <authorList>
            <person name="Nouioui I."/>
        </authorList>
    </citation>
    <scope>NUCLEOTIDE SEQUENCE [LARGE SCALE GENOMIC DNA]</scope>
    <source>
        <strain evidence="4">DSM 44917</strain>
    </source>
</reference>
<keyword evidence="4" id="KW-1185">Reference proteome</keyword>
<comment type="caution">
    <text evidence="3">The sequence shown here is derived from an EMBL/GenBank/DDBJ whole genome shotgun (WGS) entry which is preliminary data.</text>
</comment>
<dbReference type="EC" id="2.3.1.-" evidence="3"/>